<dbReference type="EMBL" id="GGEC01061057">
    <property type="protein sequence ID" value="MBX41541.1"/>
    <property type="molecule type" value="Transcribed_RNA"/>
</dbReference>
<organism evidence="1">
    <name type="scientific">Rhizophora mucronata</name>
    <name type="common">Asiatic mangrove</name>
    <dbReference type="NCBI Taxonomy" id="61149"/>
    <lineage>
        <taxon>Eukaryota</taxon>
        <taxon>Viridiplantae</taxon>
        <taxon>Streptophyta</taxon>
        <taxon>Embryophyta</taxon>
        <taxon>Tracheophyta</taxon>
        <taxon>Spermatophyta</taxon>
        <taxon>Magnoliopsida</taxon>
        <taxon>eudicotyledons</taxon>
        <taxon>Gunneridae</taxon>
        <taxon>Pentapetalae</taxon>
        <taxon>rosids</taxon>
        <taxon>fabids</taxon>
        <taxon>Malpighiales</taxon>
        <taxon>Rhizophoraceae</taxon>
        <taxon>Rhizophora</taxon>
    </lineage>
</organism>
<protein>
    <submittedName>
        <fullName evidence="1">Uncharacterized protein</fullName>
    </submittedName>
</protein>
<reference evidence="1" key="1">
    <citation type="submission" date="2018-02" db="EMBL/GenBank/DDBJ databases">
        <title>Rhizophora mucronata_Transcriptome.</title>
        <authorList>
            <person name="Meera S.P."/>
            <person name="Sreeshan A."/>
            <person name="Augustine A."/>
        </authorList>
    </citation>
    <scope>NUCLEOTIDE SEQUENCE</scope>
    <source>
        <tissue evidence="1">Leaf</tissue>
    </source>
</reference>
<accession>A0A2P2NGD6</accession>
<sequence length="17" mass="1968">MTGDRTLLRMKAYNLKG</sequence>
<name>A0A2P2NGD6_RHIMU</name>
<dbReference type="AlphaFoldDB" id="A0A2P2NGD6"/>
<evidence type="ECO:0000313" key="1">
    <source>
        <dbReference type="EMBL" id="MBX41541.1"/>
    </source>
</evidence>
<proteinExistence type="predicted"/>